<evidence type="ECO:0000256" key="6">
    <source>
        <dbReference type="ARBA" id="ARBA00022827"/>
    </source>
</evidence>
<proteinExistence type="predicted"/>
<gene>
    <name evidence="10" type="ORF">GM540_15675</name>
</gene>
<dbReference type="GO" id="GO:0002098">
    <property type="term" value="P:tRNA wobble uridine modification"/>
    <property type="evidence" value="ECO:0007669"/>
    <property type="project" value="TreeGrafter"/>
</dbReference>
<evidence type="ECO:0000256" key="7">
    <source>
        <dbReference type="ARBA" id="ARBA00023027"/>
    </source>
</evidence>
<keyword evidence="10" id="KW-0489">Methyltransferase</keyword>
<reference evidence="10 11" key="1">
    <citation type="submission" date="2019-11" db="EMBL/GenBank/DDBJ databases">
        <title>Growth characteristics of pneumococcus vary with the chemical composition of the capsule and with environmental conditions.</title>
        <authorList>
            <person name="Tothpal A."/>
            <person name="Desobry K."/>
            <person name="Joshi S."/>
            <person name="Wyllie A.L."/>
            <person name="Weinberger D.M."/>
        </authorList>
    </citation>
    <scope>NUCLEOTIDE SEQUENCE [LARGE SCALE GENOMIC DNA]</scope>
    <source>
        <strain evidence="11">pnumococcus19F</strain>
    </source>
</reference>
<dbReference type="EMBL" id="WNHQ01002082">
    <property type="protein sequence ID" value="MTV75375.1"/>
    <property type="molecule type" value="Genomic_DNA"/>
</dbReference>
<dbReference type="GO" id="GO:0030488">
    <property type="term" value="P:tRNA methylation"/>
    <property type="evidence" value="ECO:0007669"/>
    <property type="project" value="TreeGrafter"/>
</dbReference>
<name>A0A6G2DGB8_STREE</name>
<dbReference type="AlphaFoldDB" id="A0A6G2DGB8"/>
<dbReference type="Gene3D" id="3.50.50.60">
    <property type="entry name" value="FAD/NAD(P)-binding domain"/>
    <property type="match status" value="1"/>
</dbReference>
<protein>
    <recommendedName>
        <fullName evidence="2">tRNA uridine 5-carboxymethylaminomethyl modification enzyme MnmG</fullName>
    </recommendedName>
    <alternativeName>
        <fullName evidence="8">Glucose-inhibited division protein A</fullName>
    </alternativeName>
</protein>
<evidence type="ECO:0000256" key="8">
    <source>
        <dbReference type="ARBA" id="ARBA00031800"/>
    </source>
</evidence>
<dbReference type="InterPro" id="IPR020595">
    <property type="entry name" value="MnmG-rel_CS"/>
</dbReference>
<keyword evidence="6" id="KW-0274">FAD</keyword>
<dbReference type="SUPFAM" id="SSF51905">
    <property type="entry name" value="FAD/NAD(P)-binding domain"/>
    <property type="match status" value="1"/>
</dbReference>
<evidence type="ECO:0000256" key="5">
    <source>
        <dbReference type="ARBA" id="ARBA00022694"/>
    </source>
</evidence>
<accession>A0A6G2DGB8</accession>
<dbReference type="Proteomes" id="UP000483094">
    <property type="component" value="Unassembled WGS sequence"/>
</dbReference>
<dbReference type="Pfam" id="PF01134">
    <property type="entry name" value="GIDA"/>
    <property type="match status" value="1"/>
</dbReference>
<keyword evidence="3" id="KW-0963">Cytoplasm</keyword>
<dbReference type="InterPro" id="IPR036188">
    <property type="entry name" value="FAD/NAD-bd_sf"/>
</dbReference>
<dbReference type="GO" id="GO:0008168">
    <property type="term" value="F:methyltransferase activity"/>
    <property type="evidence" value="ECO:0007669"/>
    <property type="project" value="UniProtKB-KW"/>
</dbReference>
<evidence type="ECO:0000313" key="10">
    <source>
        <dbReference type="EMBL" id="MTV75375.1"/>
    </source>
</evidence>
<evidence type="ECO:0000259" key="9">
    <source>
        <dbReference type="Pfam" id="PF01134"/>
    </source>
</evidence>
<keyword evidence="10" id="KW-0808">Transferase</keyword>
<dbReference type="PANTHER" id="PTHR11806">
    <property type="entry name" value="GLUCOSE INHIBITED DIVISION PROTEIN A"/>
    <property type="match status" value="1"/>
</dbReference>
<dbReference type="InterPro" id="IPR002218">
    <property type="entry name" value="MnmG-rel"/>
</dbReference>
<keyword evidence="5" id="KW-0819">tRNA processing</keyword>
<feature type="non-terminal residue" evidence="10">
    <location>
        <position position="1"/>
    </location>
</feature>
<comment type="caution">
    <text evidence="10">The sequence shown here is derived from an EMBL/GenBank/DDBJ whole genome shotgun (WGS) entry which is preliminary data.</text>
</comment>
<dbReference type="PROSITE" id="PS01281">
    <property type="entry name" value="GIDA_2"/>
    <property type="match status" value="1"/>
</dbReference>
<feature type="domain" description="MnmG N-terminal" evidence="9">
    <location>
        <begin position="1"/>
        <end position="53"/>
    </location>
</feature>
<keyword evidence="4" id="KW-0285">Flavoprotein</keyword>
<evidence type="ECO:0000256" key="2">
    <source>
        <dbReference type="ARBA" id="ARBA00020461"/>
    </source>
</evidence>
<evidence type="ECO:0000256" key="1">
    <source>
        <dbReference type="ARBA" id="ARBA00001974"/>
    </source>
</evidence>
<keyword evidence="7" id="KW-0520">NAD</keyword>
<sequence>YMDSPNLLEQTYRSKKQPNLFFAGQMTGVEGYVESAASGLVAGINAARLFKEESEAIFPETTAIGSLAHYITHADSKHFQPMNVNFGIIKELE</sequence>
<dbReference type="GO" id="GO:0005829">
    <property type="term" value="C:cytosol"/>
    <property type="evidence" value="ECO:0007669"/>
    <property type="project" value="TreeGrafter"/>
</dbReference>
<evidence type="ECO:0000313" key="11">
    <source>
        <dbReference type="Proteomes" id="UP000483094"/>
    </source>
</evidence>
<evidence type="ECO:0000256" key="3">
    <source>
        <dbReference type="ARBA" id="ARBA00022490"/>
    </source>
</evidence>
<organism evidence="10 11">
    <name type="scientific">Streptococcus pneumoniae</name>
    <dbReference type="NCBI Taxonomy" id="1313"/>
    <lineage>
        <taxon>Bacteria</taxon>
        <taxon>Bacillati</taxon>
        <taxon>Bacillota</taxon>
        <taxon>Bacilli</taxon>
        <taxon>Lactobacillales</taxon>
        <taxon>Streptococcaceae</taxon>
        <taxon>Streptococcus</taxon>
    </lineage>
</organism>
<dbReference type="GO" id="GO:0050660">
    <property type="term" value="F:flavin adenine dinucleotide binding"/>
    <property type="evidence" value="ECO:0007669"/>
    <property type="project" value="InterPro"/>
</dbReference>
<evidence type="ECO:0000256" key="4">
    <source>
        <dbReference type="ARBA" id="ARBA00022630"/>
    </source>
</evidence>
<comment type="cofactor">
    <cofactor evidence="1">
        <name>FAD</name>
        <dbReference type="ChEBI" id="CHEBI:57692"/>
    </cofactor>
</comment>
<dbReference type="InterPro" id="IPR040131">
    <property type="entry name" value="MnmG_N"/>
</dbReference>
<dbReference type="PANTHER" id="PTHR11806:SF2">
    <property type="entry name" value="METHYLENETETRAHYDROFOLATE--TRNA-(URACIL-5-)-METHYLTRANSFERASE TRMFO"/>
    <property type="match status" value="1"/>
</dbReference>
<feature type="non-terminal residue" evidence="10">
    <location>
        <position position="93"/>
    </location>
</feature>